<accession>A0ABD3K3V0</accession>
<evidence type="ECO:0000259" key="1">
    <source>
        <dbReference type="Pfam" id="PF03732"/>
    </source>
</evidence>
<name>A0ABD3K3V0_EUCGL</name>
<dbReference type="EMBL" id="JBJKBG010000006">
    <property type="protein sequence ID" value="KAL3733938.1"/>
    <property type="molecule type" value="Genomic_DNA"/>
</dbReference>
<feature type="domain" description="Retrotransposon gag" evidence="1">
    <location>
        <begin position="107"/>
        <end position="170"/>
    </location>
</feature>
<dbReference type="InterPro" id="IPR005162">
    <property type="entry name" value="Retrotrans_gag_dom"/>
</dbReference>
<dbReference type="Proteomes" id="UP001634007">
    <property type="component" value="Unassembled WGS sequence"/>
</dbReference>
<evidence type="ECO:0000313" key="3">
    <source>
        <dbReference type="Proteomes" id="UP001634007"/>
    </source>
</evidence>
<organism evidence="2 3">
    <name type="scientific">Eucalyptus globulus</name>
    <name type="common">Tasmanian blue gum</name>
    <dbReference type="NCBI Taxonomy" id="34317"/>
    <lineage>
        <taxon>Eukaryota</taxon>
        <taxon>Viridiplantae</taxon>
        <taxon>Streptophyta</taxon>
        <taxon>Embryophyta</taxon>
        <taxon>Tracheophyta</taxon>
        <taxon>Spermatophyta</taxon>
        <taxon>Magnoliopsida</taxon>
        <taxon>eudicotyledons</taxon>
        <taxon>Gunneridae</taxon>
        <taxon>Pentapetalae</taxon>
        <taxon>rosids</taxon>
        <taxon>malvids</taxon>
        <taxon>Myrtales</taxon>
        <taxon>Myrtaceae</taxon>
        <taxon>Myrtoideae</taxon>
        <taxon>Eucalypteae</taxon>
        <taxon>Eucalyptus</taxon>
    </lineage>
</organism>
<sequence length="171" mass="18936">MRDLIGQQAQNQAAAITTAATIATIAAAAEAAPAAALVAALAIAPAEVPLGNVATRRPIHKLMEQFLKLNPPRFIGEGDLEVTSLWIQDLKKAFALLMCNEEEKVVLAVYQLQGNANIWWRAAKDTIFPESVVFMWDAFLRVFKDQYFSSIAREQKMEEFQHLCQGTMTVD</sequence>
<keyword evidence="3" id="KW-1185">Reference proteome</keyword>
<gene>
    <name evidence="2" type="ORF">ACJRO7_023314</name>
</gene>
<evidence type="ECO:0000313" key="2">
    <source>
        <dbReference type="EMBL" id="KAL3733938.1"/>
    </source>
</evidence>
<dbReference type="Pfam" id="PF03732">
    <property type="entry name" value="Retrotrans_gag"/>
    <property type="match status" value="1"/>
</dbReference>
<reference evidence="2 3" key="1">
    <citation type="submission" date="2024-11" db="EMBL/GenBank/DDBJ databases">
        <title>Chromosome-level genome assembly of Eucalyptus globulus Labill. provides insights into its genome evolution.</title>
        <authorList>
            <person name="Li X."/>
        </authorList>
    </citation>
    <scope>NUCLEOTIDE SEQUENCE [LARGE SCALE GENOMIC DNA]</scope>
    <source>
        <strain evidence="2">CL2024</strain>
        <tissue evidence="2">Fresh tender leaves</tissue>
    </source>
</reference>
<protein>
    <recommendedName>
        <fullName evidence="1">Retrotransposon gag domain-containing protein</fullName>
    </recommendedName>
</protein>
<proteinExistence type="predicted"/>
<comment type="caution">
    <text evidence="2">The sequence shown here is derived from an EMBL/GenBank/DDBJ whole genome shotgun (WGS) entry which is preliminary data.</text>
</comment>
<dbReference type="AlphaFoldDB" id="A0ABD3K3V0"/>